<evidence type="ECO:0000256" key="2">
    <source>
        <dbReference type="ARBA" id="ARBA00022801"/>
    </source>
</evidence>
<dbReference type="PANTHER" id="PTHR10353">
    <property type="entry name" value="GLYCOSYL HYDROLASE"/>
    <property type="match status" value="1"/>
</dbReference>
<dbReference type="GO" id="GO:0008422">
    <property type="term" value="F:beta-glucosidase activity"/>
    <property type="evidence" value="ECO:0007669"/>
    <property type="project" value="TreeGrafter"/>
</dbReference>
<organism evidence="5 6">
    <name type="scientific">Companilactobacillus nodensis DSM 19682 = JCM 14932 = NBRC 107160</name>
    <dbReference type="NCBI Taxonomy" id="1423775"/>
    <lineage>
        <taxon>Bacteria</taxon>
        <taxon>Bacillati</taxon>
        <taxon>Bacillota</taxon>
        <taxon>Bacilli</taxon>
        <taxon>Lactobacillales</taxon>
        <taxon>Lactobacillaceae</taxon>
        <taxon>Companilactobacillus</taxon>
    </lineage>
</organism>
<comment type="caution">
    <text evidence="5">The sequence shown here is derived from an EMBL/GenBank/DDBJ whole genome shotgun (WGS) entry which is preliminary data.</text>
</comment>
<dbReference type="InterPro" id="IPR001360">
    <property type="entry name" value="Glyco_hydro_1"/>
</dbReference>
<dbReference type="InterPro" id="IPR017853">
    <property type="entry name" value="GH"/>
</dbReference>
<keyword evidence="2 5" id="KW-0378">Hydrolase</keyword>
<evidence type="ECO:0000313" key="6">
    <source>
        <dbReference type="Proteomes" id="UP000051248"/>
    </source>
</evidence>
<reference evidence="5 6" key="1">
    <citation type="journal article" date="2015" name="Genome Announc.">
        <title>Expanding the biotechnology potential of lactobacilli through comparative genomics of 213 strains and associated genera.</title>
        <authorList>
            <person name="Sun Z."/>
            <person name="Harris H.M."/>
            <person name="McCann A."/>
            <person name="Guo C."/>
            <person name="Argimon S."/>
            <person name="Zhang W."/>
            <person name="Yang X."/>
            <person name="Jeffery I.B."/>
            <person name="Cooney J.C."/>
            <person name="Kagawa T.F."/>
            <person name="Liu W."/>
            <person name="Song Y."/>
            <person name="Salvetti E."/>
            <person name="Wrobel A."/>
            <person name="Rasinkangas P."/>
            <person name="Parkhill J."/>
            <person name="Rea M.C."/>
            <person name="O'Sullivan O."/>
            <person name="Ritari J."/>
            <person name="Douillard F.P."/>
            <person name="Paul Ross R."/>
            <person name="Yang R."/>
            <person name="Briner A.E."/>
            <person name="Felis G.E."/>
            <person name="de Vos W.M."/>
            <person name="Barrangou R."/>
            <person name="Klaenhammer T.R."/>
            <person name="Caufield P.W."/>
            <person name="Cui Y."/>
            <person name="Zhang H."/>
            <person name="O'Toole P.W."/>
        </authorList>
    </citation>
    <scope>NUCLEOTIDE SEQUENCE [LARGE SCALE GENOMIC DNA]</scope>
    <source>
        <strain evidence="5 6">DSM 19682</strain>
    </source>
</reference>
<dbReference type="Proteomes" id="UP000051248">
    <property type="component" value="Unassembled WGS sequence"/>
</dbReference>
<dbReference type="PANTHER" id="PTHR10353:SF139">
    <property type="entry name" value="6-PHOSPHO-BETA-GLUCOSIDASE GMUD"/>
    <property type="match status" value="1"/>
</dbReference>
<dbReference type="AlphaFoldDB" id="A0A0R1KCJ1"/>
<dbReference type="EMBL" id="AZDZ01000001">
    <property type="protein sequence ID" value="KRK81184.1"/>
    <property type="molecule type" value="Genomic_DNA"/>
</dbReference>
<dbReference type="OrthoDB" id="9765195at2"/>
<comment type="similarity">
    <text evidence="1 4">Belongs to the glycosyl hydrolase 1 family.</text>
</comment>
<protein>
    <submittedName>
        <fullName evidence="5">Glycosyl hydrolase 1 family protein</fullName>
    </submittedName>
</protein>
<accession>A0A0R1KCJ1</accession>
<evidence type="ECO:0000256" key="3">
    <source>
        <dbReference type="ARBA" id="ARBA00023295"/>
    </source>
</evidence>
<dbReference type="GO" id="GO:0005829">
    <property type="term" value="C:cytosol"/>
    <property type="evidence" value="ECO:0007669"/>
    <property type="project" value="TreeGrafter"/>
</dbReference>
<sequence>MIKFPDNFLWGAAASAPQTEGHSLTNGKSATTWDEWFEQNPEKFNHGQGPQDTSNVYEMYKEDVANMPRVGMNSYRTSISWARLLPDGRTLNQEAVEFYRDYFQTMLDHNVEPIVNLFHFDMPWWLMKEGGWENRKSVDDFAFYAKTAFEQFGDLVKTWSTFNEPLVHIECGYLYQFHYPAIVDFKKAVQVGYHTLMAHVCAVREFRNSGADGKIGIILNVLPAYSRSDSAEDIKAKEAADLLNTYSFLDPTVLGVIPEKLITLLKDNDLLPYVDAADNELIAKNTVDYIGINYYQPRRVKAPDNSVKKARMPSDLYESYDWPDKKINPYRGWEIYPKALYDVAMMMKDQYHNIPWFVSENGMGVADEQRFMGDDGMIDDQYRIDFMKEHLEWLHKGIEAGSNCFGYHVWTYVDCWSWLNGYRNRYGLYSVDLDNGFKRTVKKSGLWFKQLSDNNGF</sequence>
<dbReference type="STRING" id="1423775.FD03_GL000776"/>
<dbReference type="RefSeq" id="WP_025023367.1">
    <property type="nucleotide sequence ID" value="NZ_AZDZ01000001.1"/>
</dbReference>
<dbReference type="PRINTS" id="PR00131">
    <property type="entry name" value="GLHYDRLASE1"/>
</dbReference>
<dbReference type="SUPFAM" id="SSF51445">
    <property type="entry name" value="(Trans)glycosidases"/>
    <property type="match status" value="1"/>
</dbReference>
<dbReference type="PATRIC" id="fig|1423775.4.peg.793"/>
<keyword evidence="3" id="KW-0326">Glycosidase</keyword>
<evidence type="ECO:0000256" key="1">
    <source>
        <dbReference type="ARBA" id="ARBA00010838"/>
    </source>
</evidence>
<keyword evidence="6" id="KW-1185">Reference proteome</keyword>
<name>A0A0R1KCJ1_9LACO</name>
<proteinExistence type="inferred from homology"/>
<dbReference type="Gene3D" id="3.20.20.80">
    <property type="entry name" value="Glycosidases"/>
    <property type="match status" value="1"/>
</dbReference>
<dbReference type="GO" id="GO:0016052">
    <property type="term" value="P:carbohydrate catabolic process"/>
    <property type="evidence" value="ECO:0007669"/>
    <property type="project" value="TreeGrafter"/>
</dbReference>
<gene>
    <name evidence="5" type="ORF">FD03_GL000776</name>
</gene>
<dbReference type="Pfam" id="PF00232">
    <property type="entry name" value="Glyco_hydro_1"/>
    <property type="match status" value="1"/>
</dbReference>
<dbReference type="FunFam" id="3.20.20.80:FF:000004">
    <property type="entry name" value="Beta-glucosidase 6-phospho-beta-glucosidase"/>
    <property type="match status" value="1"/>
</dbReference>
<evidence type="ECO:0000256" key="4">
    <source>
        <dbReference type="RuleBase" id="RU003690"/>
    </source>
</evidence>
<dbReference type="eggNOG" id="COG2723">
    <property type="taxonomic scope" value="Bacteria"/>
</dbReference>
<evidence type="ECO:0000313" key="5">
    <source>
        <dbReference type="EMBL" id="KRK81184.1"/>
    </source>
</evidence>